<proteinExistence type="predicted"/>
<organism evidence="1 2">
    <name type="scientific">Streptomyces iconiensis</name>
    <dbReference type="NCBI Taxonomy" id="1384038"/>
    <lineage>
        <taxon>Bacteria</taxon>
        <taxon>Bacillati</taxon>
        <taxon>Actinomycetota</taxon>
        <taxon>Actinomycetes</taxon>
        <taxon>Kitasatosporales</taxon>
        <taxon>Streptomycetaceae</taxon>
        <taxon>Streptomyces</taxon>
    </lineage>
</organism>
<keyword evidence="2" id="KW-1185">Reference proteome</keyword>
<evidence type="ECO:0000313" key="1">
    <source>
        <dbReference type="EMBL" id="MDJ1130765.1"/>
    </source>
</evidence>
<reference evidence="1 2" key="1">
    <citation type="submission" date="2023-05" db="EMBL/GenBank/DDBJ databases">
        <title>Streptantibioticus silvisoli sp. nov., acidotolerant actinomycetes 1 from pine litter.</title>
        <authorList>
            <person name="Swiecimska M."/>
            <person name="Golinska P."/>
            <person name="Sangal V."/>
            <person name="Wachnowicz B."/>
            <person name="Goodfellow M."/>
        </authorList>
    </citation>
    <scope>NUCLEOTIDE SEQUENCE [LARGE SCALE GENOMIC DNA]</scope>
    <source>
        <strain evidence="1 2">DSM 42109</strain>
    </source>
</reference>
<dbReference type="RefSeq" id="WP_274043617.1">
    <property type="nucleotide sequence ID" value="NZ_JANCPR020000002.1"/>
</dbReference>
<dbReference type="Proteomes" id="UP001214441">
    <property type="component" value="Unassembled WGS sequence"/>
</dbReference>
<dbReference type="EMBL" id="JANCPR020000002">
    <property type="protein sequence ID" value="MDJ1130765.1"/>
    <property type="molecule type" value="Genomic_DNA"/>
</dbReference>
<protein>
    <submittedName>
        <fullName evidence="1">Uncharacterized protein</fullName>
    </submittedName>
</protein>
<accession>A0ABT6ZNX6</accession>
<gene>
    <name evidence="1" type="ORF">NMN56_002130</name>
</gene>
<evidence type="ECO:0000313" key="2">
    <source>
        <dbReference type="Proteomes" id="UP001214441"/>
    </source>
</evidence>
<name>A0ABT6ZNX6_9ACTN</name>
<comment type="caution">
    <text evidence="1">The sequence shown here is derived from an EMBL/GenBank/DDBJ whole genome shotgun (WGS) entry which is preliminary data.</text>
</comment>
<sequence>MTVRPAIPALLAAHPNLRRAPRALLSPGPRALPGAWRLTGSRPCG</sequence>